<accession>A0ABQ3CKH7</accession>
<dbReference type="RefSeq" id="WP_189885912.1">
    <property type="nucleotide sequence ID" value="NZ_BMVN01000008.1"/>
</dbReference>
<keyword evidence="2" id="KW-1185">Reference proteome</keyword>
<name>A0ABQ3CKH7_9ACTN</name>
<proteinExistence type="predicted"/>
<protein>
    <submittedName>
        <fullName evidence="1">Uncharacterized protein</fullName>
    </submittedName>
</protein>
<gene>
    <name evidence="1" type="ORF">GCM10010345_29290</name>
</gene>
<dbReference type="InterPro" id="IPR043519">
    <property type="entry name" value="NT_sf"/>
</dbReference>
<dbReference type="Proteomes" id="UP000653644">
    <property type="component" value="Unassembled WGS sequence"/>
</dbReference>
<comment type="caution">
    <text evidence="1">The sequence shown here is derived from an EMBL/GenBank/DDBJ whole genome shotgun (WGS) entry which is preliminary data.</text>
</comment>
<sequence length="140" mass="15469">MELAGHPLIRELCSLKLPTADYVVAGSGPLLAHGLRSVVHDLDVVARGDAWEAVLRLGDPEVPPSGFGRLVSLFDGDIEVFDRWLPGSPDPDRMIESAELVEGIPFSPLYEVLTWKERLGRRKDQEDVKLIRDYLAHSAG</sequence>
<reference evidence="2" key="1">
    <citation type="journal article" date="2019" name="Int. J. Syst. Evol. Microbiol.">
        <title>The Global Catalogue of Microorganisms (GCM) 10K type strain sequencing project: providing services to taxonomists for standard genome sequencing and annotation.</title>
        <authorList>
            <consortium name="The Broad Institute Genomics Platform"/>
            <consortium name="The Broad Institute Genome Sequencing Center for Infectious Disease"/>
            <person name="Wu L."/>
            <person name="Ma J."/>
        </authorList>
    </citation>
    <scope>NUCLEOTIDE SEQUENCE [LARGE SCALE GENOMIC DNA]</scope>
    <source>
        <strain evidence="2">JCM 4733</strain>
    </source>
</reference>
<dbReference type="SUPFAM" id="SSF81301">
    <property type="entry name" value="Nucleotidyltransferase"/>
    <property type="match status" value="1"/>
</dbReference>
<dbReference type="EMBL" id="BMVN01000008">
    <property type="protein sequence ID" value="GHA22446.1"/>
    <property type="molecule type" value="Genomic_DNA"/>
</dbReference>
<organism evidence="1 2">
    <name type="scientific">Streptomyces canarius</name>
    <dbReference type="NCBI Taxonomy" id="285453"/>
    <lineage>
        <taxon>Bacteria</taxon>
        <taxon>Bacillati</taxon>
        <taxon>Actinomycetota</taxon>
        <taxon>Actinomycetes</taxon>
        <taxon>Kitasatosporales</taxon>
        <taxon>Streptomycetaceae</taxon>
        <taxon>Streptomyces</taxon>
    </lineage>
</organism>
<evidence type="ECO:0000313" key="2">
    <source>
        <dbReference type="Proteomes" id="UP000653644"/>
    </source>
</evidence>
<evidence type="ECO:0000313" key="1">
    <source>
        <dbReference type="EMBL" id="GHA22446.1"/>
    </source>
</evidence>